<dbReference type="AlphaFoldDB" id="A0A3P8FBN4"/>
<name>A0A3P8FBN4_HELPZ</name>
<accession>A0A3P8FBN4</accession>
<reference evidence="1 2" key="1">
    <citation type="submission" date="2018-11" db="EMBL/GenBank/DDBJ databases">
        <authorList>
            <consortium name="Pathogen Informatics"/>
        </authorList>
    </citation>
    <scope>NUCLEOTIDE SEQUENCE [LARGE SCALE GENOMIC DNA]</scope>
</reference>
<evidence type="ECO:0000313" key="1">
    <source>
        <dbReference type="EMBL" id="VDP19603.1"/>
    </source>
</evidence>
<dbReference type="EMBL" id="UZAH01032090">
    <property type="protein sequence ID" value="VDP19603.1"/>
    <property type="molecule type" value="Genomic_DNA"/>
</dbReference>
<sequence length="213" mass="23127">MQTTAAICIGLHPNPRSRAHESSTLHTTHVANMALLVKGIPAAHDVALRQFFIICGPPMLCSSRRTKKPRQLRCAACPAKPFLVHCLLSVSSPPIDAPGADVEFVYVCAHEQREKFLSSTPARHVKVVLCRVVSSGMITDKRWLFDHFVADYSRFLEHHVVHIRKVGAASRAFQVAGRIVAAARERGGMAFACAAALQKHKTNTLDGGGGCGE</sequence>
<protein>
    <submittedName>
        <fullName evidence="1 3">Uncharacterized protein</fullName>
    </submittedName>
</protein>
<reference evidence="3" key="2">
    <citation type="submission" date="2019-09" db="UniProtKB">
        <authorList>
            <consortium name="WormBaseParasite"/>
        </authorList>
    </citation>
    <scope>IDENTIFICATION</scope>
</reference>
<proteinExistence type="predicted"/>
<keyword evidence="2" id="KW-1185">Reference proteome</keyword>
<dbReference type="Proteomes" id="UP000050761">
    <property type="component" value="Unassembled WGS sequence"/>
</dbReference>
<evidence type="ECO:0000313" key="2">
    <source>
        <dbReference type="Proteomes" id="UP000050761"/>
    </source>
</evidence>
<gene>
    <name evidence="1" type="ORF">HPBE_LOCUS20368</name>
</gene>
<dbReference type="WBParaSite" id="HPBE_0002036901-mRNA-1">
    <property type="protein sequence ID" value="HPBE_0002036901-mRNA-1"/>
    <property type="gene ID" value="HPBE_0002036901"/>
</dbReference>
<organism evidence="1">
    <name type="scientific">Heligmosomoides polygyrus</name>
    <name type="common">Parasitic roundworm</name>
    <dbReference type="NCBI Taxonomy" id="6339"/>
    <lineage>
        <taxon>Eukaryota</taxon>
        <taxon>Metazoa</taxon>
        <taxon>Ecdysozoa</taxon>
        <taxon>Nematoda</taxon>
        <taxon>Chromadorea</taxon>
        <taxon>Rhabditida</taxon>
        <taxon>Rhabditina</taxon>
        <taxon>Rhabditomorpha</taxon>
        <taxon>Strongyloidea</taxon>
        <taxon>Heligmosomidae</taxon>
        <taxon>Heligmosomoides</taxon>
    </lineage>
</organism>
<evidence type="ECO:0000313" key="3">
    <source>
        <dbReference type="WBParaSite" id="HPBE_0002036901-mRNA-1"/>
    </source>
</evidence>